<keyword evidence="11" id="KW-1185">Reference proteome</keyword>
<protein>
    <submittedName>
        <fullName evidence="10">MTTP</fullName>
    </submittedName>
</protein>
<dbReference type="InterPro" id="IPR001747">
    <property type="entry name" value="Vitellogenin_N"/>
</dbReference>
<dbReference type="Proteomes" id="UP000507470">
    <property type="component" value="Unassembled WGS sequence"/>
</dbReference>
<evidence type="ECO:0000313" key="10">
    <source>
        <dbReference type="EMBL" id="CAC5371517.1"/>
    </source>
</evidence>
<feature type="signal peptide" evidence="7">
    <location>
        <begin position="1"/>
        <end position="24"/>
    </location>
</feature>
<evidence type="ECO:0000256" key="4">
    <source>
        <dbReference type="ARBA" id="ARBA00022824"/>
    </source>
</evidence>
<dbReference type="SUPFAM" id="SSF56968">
    <property type="entry name" value="Lipovitellin-phosvitin complex, beta-sheet shell regions"/>
    <property type="match status" value="1"/>
</dbReference>
<evidence type="ECO:0000256" key="1">
    <source>
        <dbReference type="ARBA" id="ARBA00004240"/>
    </source>
</evidence>
<keyword evidence="4" id="KW-0256">Endoplasmic reticulum</keyword>
<dbReference type="InterPro" id="IPR039988">
    <property type="entry name" value="MTTP"/>
</dbReference>
<evidence type="ECO:0000256" key="3">
    <source>
        <dbReference type="ARBA" id="ARBA00022729"/>
    </source>
</evidence>
<dbReference type="Pfam" id="PF01347">
    <property type="entry name" value="Vitellogenin_N"/>
    <property type="match status" value="2"/>
</dbReference>
<organism evidence="9 11">
    <name type="scientific">Mytilus coruscus</name>
    <name type="common">Sea mussel</name>
    <dbReference type="NCBI Taxonomy" id="42192"/>
    <lineage>
        <taxon>Eukaryota</taxon>
        <taxon>Metazoa</taxon>
        <taxon>Spiralia</taxon>
        <taxon>Lophotrochozoa</taxon>
        <taxon>Mollusca</taxon>
        <taxon>Bivalvia</taxon>
        <taxon>Autobranchia</taxon>
        <taxon>Pteriomorphia</taxon>
        <taxon>Mytilida</taxon>
        <taxon>Mytiloidea</taxon>
        <taxon>Mytilidae</taxon>
        <taxon>Mytilinae</taxon>
        <taxon>Mytilus</taxon>
    </lineage>
</organism>
<dbReference type="GO" id="GO:0005794">
    <property type="term" value="C:Golgi apparatus"/>
    <property type="evidence" value="ECO:0007669"/>
    <property type="project" value="TreeGrafter"/>
</dbReference>
<evidence type="ECO:0000313" key="9">
    <source>
        <dbReference type="EMBL" id="CAC5371516.1"/>
    </source>
</evidence>
<keyword evidence="3 7" id="KW-0732">Signal</keyword>
<dbReference type="PROSITE" id="PS51211">
    <property type="entry name" value="VITELLOGENIN"/>
    <property type="match status" value="1"/>
</dbReference>
<keyword evidence="2" id="KW-0813">Transport</keyword>
<accession>A0A6J8AP67</accession>
<feature type="region of interest" description="Disordered" evidence="6">
    <location>
        <begin position="783"/>
        <end position="817"/>
    </location>
</feature>
<dbReference type="Pfam" id="PF19444">
    <property type="entry name" value="MTP_lip_bd"/>
    <property type="match status" value="1"/>
</dbReference>
<dbReference type="EMBL" id="CACVKT020001765">
    <property type="protein sequence ID" value="CAC5371516.1"/>
    <property type="molecule type" value="Genomic_DNA"/>
</dbReference>
<dbReference type="InterPro" id="IPR045811">
    <property type="entry name" value="MTP_lip-bd"/>
</dbReference>
<dbReference type="InterPro" id="IPR015816">
    <property type="entry name" value="Vitellinogen_b-sht_N"/>
</dbReference>
<dbReference type="OrthoDB" id="5865932at2759"/>
<dbReference type="InterPro" id="IPR011030">
    <property type="entry name" value="Lipovitellin_superhlx_dom"/>
</dbReference>
<evidence type="ECO:0000259" key="8">
    <source>
        <dbReference type="PROSITE" id="PS51211"/>
    </source>
</evidence>
<dbReference type="GO" id="GO:0042157">
    <property type="term" value="P:lipoprotein metabolic process"/>
    <property type="evidence" value="ECO:0007669"/>
    <property type="project" value="TreeGrafter"/>
</dbReference>
<reference evidence="9 11" key="1">
    <citation type="submission" date="2020-06" db="EMBL/GenBank/DDBJ databases">
        <authorList>
            <person name="Li R."/>
            <person name="Bekaert M."/>
        </authorList>
    </citation>
    <scope>NUCLEOTIDE SEQUENCE [LARGE SCALE GENOMIC DNA]</scope>
    <source>
        <strain evidence="11">wild</strain>
        <strain evidence="9">Wild</strain>
    </source>
</reference>
<name>A0A6J8AP67_MYTCO</name>
<proteinExistence type="predicted"/>
<dbReference type="SMART" id="SM00638">
    <property type="entry name" value="LPD_N"/>
    <property type="match status" value="1"/>
</dbReference>
<dbReference type="InterPro" id="IPR015819">
    <property type="entry name" value="Lipid_transp_b-sht_shell"/>
</dbReference>
<dbReference type="EMBL" id="CACVKT020001765">
    <property type="protein sequence ID" value="CAC5371517.1"/>
    <property type="molecule type" value="Genomic_DNA"/>
</dbReference>
<feature type="chain" id="PRO_5033552061" evidence="7">
    <location>
        <begin position="25"/>
        <end position="1299"/>
    </location>
</feature>
<comment type="subcellular location">
    <subcellularLocation>
        <location evidence="1">Endoplasmic reticulum</location>
    </subcellularLocation>
</comment>
<comment type="caution">
    <text evidence="5">Lacks conserved residue(s) required for the propagation of feature annotation.</text>
</comment>
<gene>
    <name evidence="9" type="ORF">MCOR_9948</name>
</gene>
<evidence type="ECO:0000256" key="6">
    <source>
        <dbReference type="SAM" id="MobiDB-lite"/>
    </source>
</evidence>
<dbReference type="PANTHER" id="PTHR13024:SF0">
    <property type="entry name" value="MICROSOMAL TRIACYLGLYCEROL TRANSFER PROTEIN"/>
    <property type="match status" value="1"/>
</dbReference>
<dbReference type="Gene3D" id="2.30.230.10">
    <property type="entry name" value="Lipovitellin, beta-sheet shell regions, chain A"/>
    <property type="match status" value="1"/>
</dbReference>
<sequence length="1299" mass="145508">MAGRNLVDIRVILLLLLLTLHCHSQSFENGKTHKYSYSTNVVFNEANSGGKKDVGYYLSSEFDLSPVFQAGDVQLMKLQVTSAALSSVSRPDLTNALATLLKYPVYFELSDGTVGRVFGPEKESVFCNNLKKGIISLFQMQNKDGNREENLEIAGQYINPNKLFGVSVSSTSMTQYEISDGVIQSAQGIHHSVATVNIKSSINTAATAQQSLQHISSLVGKSTEQGSSIDDIVTHLGKDLGQSFSSTLLPSGTEVQTCIDNCQKPIDVLRSLKESLVSEKLATAESGKAFIELLRTFRNTGKLTIEEILTNTDSYYIVPQLIDVGAATQTPFAQRAMMDLVQFEQDYSTEYPERLLLALAYSTHPGEYLLKDLINLMKKKLPNVNIQESVAMATGAVIHTYCQYPDQCQHEIVKEYKQLIRKMLKDCGDDSCTLRHLRSVGNAGLAEFLPELLTIAQNSKNPAISLAAVQALRRMDKDFLKDQAKVRLVKMYLQITREYDSSVRVAALELLVQLSPTPEEIYSILKSALDNRKEFELSLYTMKRVLDVVNSNNNVRESFLTALKKYDINNYNFFGHRGKSSAFTGLMAAMKDMNSSYYLHQETARTGVMKRSGMDVGVYNDVMTQPVFNFELYAEGLEALIGGGDEEVPEGGPEATAGMTLSLMDVLLRPIEFFRGSGGLMSAVWNAPSDPISALQANLLLHDHSQKLHLSNGLIIDVQVTGVASIDLSGSISISLWYKNSNSLIKTRLLYPSLFINMDETEKQNDSLLMYEELAPVPPCTVTLKEKSSSSQSSKVSTRTNTKQEKKSAGKKATKASKLANMQAEYDKKLHNLENFNHKFDKLFELFASSNQNRDFLPGSECNVMGNLPSGERRPVISLEPDLDQDLGSPRVSRNIDIDTRSEISLLVQQCERNDLALRSDEESVSGGSPVKENTEEFEIIEDIVKERCNIGLVLDQAQVDILENSWRSKNPDRISAFREDYKNCFPIHDSSVEFLQVPSLDDLLEPMLRQTHGQNAVKSWDTHRQLFTQPLKQIEKLAFQGQLSARMNVISVLYMQQALGSLLQTLEGEDYDKDSVCQTIKDVFAMSTKTLDQSGRTGAFCHLIHRKAAAQDSGLNDLKDMRSKCQYLPLTHDGLFGKGLEMSLERRKEQKDQLSDLLPEFTKKRKFEKDSREKGNQHSIFKKIRQYQSHDRLDRMQTRQALSLARVLHSHPGVLFGSPRGRIADSEVSLMMCPDIPVGGRLKIFLQNWEKITSDQWVLSIVREGYKLEFIQKPLWTGIKKTIVQTDNLGILMQEIDT</sequence>
<dbReference type="PANTHER" id="PTHR13024">
    <property type="entry name" value="MICROSOMAL TRIGLYCERIDE TRANSFER PROTEIN, LARGE SUBUNIT"/>
    <property type="match status" value="1"/>
</dbReference>
<dbReference type="SUPFAM" id="SSF48431">
    <property type="entry name" value="Lipovitellin-phosvitin complex, superhelical domain"/>
    <property type="match status" value="1"/>
</dbReference>
<evidence type="ECO:0000256" key="2">
    <source>
        <dbReference type="ARBA" id="ARBA00022448"/>
    </source>
</evidence>
<evidence type="ECO:0000256" key="5">
    <source>
        <dbReference type="PROSITE-ProRule" id="PRU00557"/>
    </source>
</evidence>
<feature type="domain" description="Vitellogenin" evidence="8">
    <location>
        <begin position="27"/>
        <end position="627"/>
    </location>
</feature>
<evidence type="ECO:0000313" key="11">
    <source>
        <dbReference type="Proteomes" id="UP000507470"/>
    </source>
</evidence>
<dbReference type="GO" id="GO:0008289">
    <property type="term" value="F:lipid binding"/>
    <property type="evidence" value="ECO:0007669"/>
    <property type="project" value="InterPro"/>
</dbReference>
<evidence type="ECO:0000256" key="7">
    <source>
        <dbReference type="SAM" id="SignalP"/>
    </source>
</evidence>
<dbReference type="GO" id="GO:0016323">
    <property type="term" value="C:basolateral plasma membrane"/>
    <property type="evidence" value="ECO:0007669"/>
    <property type="project" value="TreeGrafter"/>
</dbReference>
<dbReference type="GO" id="GO:0005783">
    <property type="term" value="C:endoplasmic reticulum"/>
    <property type="evidence" value="ECO:0007669"/>
    <property type="project" value="UniProtKB-SubCell"/>
</dbReference>
<dbReference type="GO" id="GO:0005548">
    <property type="term" value="F:phospholipid transporter activity"/>
    <property type="evidence" value="ECO:0007669"/>
    <property type="project" value="InterPro"/>
</dbReference>
<dbReference type="Gene3D" id="1.25.10.20">
    <property type="entry name" value="Vitellinogen, superhelical"/>
    <property type="match status" value="1"/>
</dbReference>